<keyword evidence="1" id="KW-0808">Transferase</keyword>
<proteinExistence type="inferred from homology"/>
<dbReference type="AlphaFoldDB" id="A0A387HBL6"/>
<keyword evidence="2" id="KW-0012">Acyltransferase</keyword>
<name>A0A387HBL6_9ACTN</name>
<sequence length="186" mass="20177">MNDAAREVPPRIRLVAWSDDDLGLLRKTNAPEMTEHLGGPEPEAKVLSRHATYTAMSTRPADEGRMFRVVLDETGEDVGSVGYWPRIWQGEAVYETGYGILPAFRGRGLAVAALRAVVVEAAAAGGPRELHAYPSVDHIASNNTCRNAGFTRVGEVAFEYPPGTWLRSHDWCVDLGDGVSPAACRS</sequence>
<organism evidence="5 6">
    <name type="scientific">Streptomyces hundungensis</name>
    <dbReference type="NCBI Taxonomy" id="1077946"/>
    <lineage>
        <taxon>Bacteria</taxon>
        <taxon>Bacillati</taxon>
        <taxon>Actinomycetota</taxon>
        <taxon>Actinomycetes</taxon>
        <taxon>Kitasatosporales</taxon>
        <taxon>Streptomycetaceae</taxon>
        <taxon>Streptomyces</taxon>
    </lineage>
</organism>
<accession>A0A387HBL6</accession>
<keyword evidence="6" id="KW-1185">Reference proteome</keyword>
<dbReference type="InterPro" id="IPR051531">
    <property type="entry name" value="N-acetyltransferase"/>
</dbReference>
<evidence type="ECO:0000256" key="1">
    <source>
        <dbReference type="ARBA" id="ARBA00022679"/>
    </source>
</evidence>
<dbReference type="InterPro" id="IPR000182">
    <property type="entry name" value="GNAT_dom"/>
</dbReference>
<dbReference type="GO" id="GO:0008999">
    <property type="term" value="F:protein-N-terminal-alanine acetyltransferase activity"/>
    <property type="evidence" value="ECO:0007669"/>
    <property type="project" value="TreeGrafter"/>
</dbReference>
<evidence type="ECO:0000313" key="6">
    <source>
        <dbReference type="Proteomes" id="UP000271554"/>
    </source>
</evidence>
<dbReference type="PANTHER" id="PTHR43792:SF8">
    <property type="entry name" value="[RIBOSOMAL PROTEIN US5]-ALANINE N-ACETYLTRANSFERASE"/>
    <property type="match status" value="1"/>
</dbReference>
<dbReference type="Pfam" id="PF13302">
    <property type="entry name" value="Acetyltransf_3"/>
    <property type="match status" value="1"/>
</dbReference>
<evidence type="ECO:0000313" key="5">
    <source>
        <dbReference type="EMBL" id="AYG81236.1"/>
    </source>
</evidence>
<gene>
    <name evidence="5" type="ORF">DWB77_03378</name>
</gene>
<dbReference type="PANTHER" id="PTHR43792">
    <property type="entry name" value="GNAT FAMILY, PUTATIVE (AFU_ORTHOLOGUE AFUA_3G00765)-RELATED-RELATED"/>
    <property type="match status" value="1"/>
</dbReference>
<protein>
    <recommendedName>
        <fullName evidence="4">N-acetyltransferase domain-containing protein</fullName>
    </recommendedName>
</protein>
<dbReference type="KEGG" id="shun:DWB77_03378"/>
<dbReference type="Gene3D" id="3.40.630.30">
    <property type="match status" value="1"/>
</dbReference>
<feature type="domain" description="N-acetyltransferase" evidence="4">
    <location>
        <begin position="10"/>
        <end position="172"/>
    </location>
</feature>
<reference evidence="5 6" key="1">
    <citation type="submission" date="2018-10" db="EMBL/GenBank/DDBJ databases">
        <title>Relationship between Morphology and Antimicrobial Activity in Streptomyces.</title>
        <authorList>
            <person name="Kang H.J."/>
            <person name="Kim S.B."/>
        </authorList>
    </citation>
    <scope>NUCLEOTIDE SEQUENCE [LARGE SCALE GENOMIC DNA]</scope>
    <source>
        <strain evidence="5 6">BH38</strain>
    </source>
</reference>
<dbReference type="PROSITE" id="PS51186">
    <property type="entry name" value="GNAT"/>
    <property type="match status" value="1"/>
</dbReference>
<dbReference type="RefSeq" id="WP_120722027.1">
    <property type="nucleotide sequence ID" value="NZ_CP032698.1"/>
</dbReference>
<evidence type="ECO:0000256" key="2">
    <source>
        <dbReference type="ARBA" id="ARBA00023315"/>
    </source>
</evidence>
<dbReference type="InterPro" id="IPR016181">
    <property type="entry name" value="Acyl_CoA_acyltransferase"/>
</dbReference>
<dbReference type="SUPFAM" id="SSF55729">
    <property type="entry name" value="Acyl-CoA N-acyltransferases (Nat)"/>
    <property type="match status" value="1"/>
</dbReference>
<evidence type="ECO:0000256" key="3">
    <source>
        <dbReference type="ARBA" id="ARBA00038502"/>
    </source>
</evidence>
<dbReference type="Proteomes" id="UP000271554">
    <property type="component" value="Chromosome"/>
</dbReference>
<dbReference type="OrthoDB" id="2631610at2"/>
<dbReference type="EMBL" id="CP032698">
    <property type="protein sequence ID" value="AYG81236.1"/>
    <property type="molecule type" value="Genomic_DNA"/>
</dbReference>
<evidence type="ECO:0000259" key="4">
    <source>
        <dbReference type="PROSITE" id="PS51186"/>
    </source>
</evidence>
<comment type="similarity">
    <text evidence="3">Belongs to the acetyltransferase family. RimJ subfamily.</text>
</comment>
<dbReference type="GO" id="GO:0005737">
    <property type="term" value="C:cytoplasm"/>
    <property type="evidence" value="ECO:0007669"/>
    <property type="project" value="TreeGrafter"/>
</dbReference>